<accession>A0A7J8W6H9</accession>
<evidence type="ECO:0000313" key="1">
    <source>
        <dbReference type="EMBL" id="MBA0670636.1"/>
    </source>
</evidence>
<comment type="caution">
    <text evidence="1">The sequence shown here is derived from an EMBL/GenBank/DDBJ whole genome shotgun (WGS) entry which is preliminary data.</text>
</comment>
<name>A0A7J8W6H9_9ROSI</name>
<sequence length="182" mass="20403">MDLDSQPKVSWKQMLLEKGVSNQEKGSRSSKVECTESFQFLEGDVIKDYQWYSDNRVFGLYTTNFDRGYGSNSGFEAIRLPGLPGFMYKRRILKEVGGLVGKVVKLDFHIDSKTRGRFAKKTIFVYLYKPLASYVLVNGELQRGFLECSGATATVDSCFCAIDEPNTDFARASPPGECTCVP</sequence>
<organism evidence="1 2">
    <name type="scientific">Gossypium klotzschianum</name>
    <dbReference type="NCBI Taxonomy" id="34286"/>
    <lineage>
        <taxon>Eukaryota</taxon>
        <taxon>Viridiplantae</taxon>
        <taxon>Streptophyta</taxon>
        <taxon>Embryophyta</taxon>
        <taxon>Tracheophyta</taxon>
        <taxon>Spermatophyta</taxon>
        <taxon>Magnoliopsida</taxon>
        <taxon>eudicotyledons</taxon>
        <taxon>Gunneridae</taxon>
        <taxon>Pentapetalae</taxon>
        <taxon>rosids</taxon>
        <taxon>malvids</taxon>
        <taxon>Malvales</taxon>
        <taxon>Malvaceae</taxon>
        <taxon>Malvoideae</taxon>
        <taxon>Gossypium</taxon>
    </lineage>
</organism>
<proteinExistence type="predicted"/>
<protein>
    <submittedName>
        <fullName evidence="1">Uncharacterized protein</fullName>
    </submittedName>
</protein>
<feature type="non-terminal residue" evidence="1">
    <location>
        <position position="1"/>
    </location>
</feature>
<evidence type="ECO:0000313" key="2">
    <source>
        <dbReference type="Proteomes" id="UP000593573"/>
    </source>
</evidence>
<dbReference type="Proteomes" id="UP000593573">
    <property type="component" value="Unassembled WGS sequence"/>
</dbReference>
<dbReference type="EMBL" id="JABFAB010237489">
    <property type="protein sequence ID" value="MBA0670636.1"/>
    <property type="molecule type" value="Genomic_DNA"/>
</dbReference>
<keyword evidence="2" id="KW-1185">Reference proteome</keyword>
<dbReference type="AlphaFoldDB" id="A0A7J8W6H9"/>
<reference evidence="1 2" key="1">
    <citation type="journal article" date="2019" name="Genome Biol. Evol.">
        <title>Insights into the evolution of the New World diploid cottons (Gossypium, subgenus Houzingenia) based on genome sequencing.</title>
        <authorList>
            <person name="Grover C.E."/>
            <person name="Arick M.A. 2nd"/>
            <person name="Thrash A."/>
            <person name="Conover J.L."/>
            <person name="Sanders W.S."/>
            <person name="Peterson D.G."/>
            <person name="Frelichowski J.E."/>
            <person name="Scheffler J.A."/>
            <person name="Scheffler B.E."/>
            <person name="Wendel J.F."/>
        </authorList>
    </citation>
    <scope>NUCLEOTIDE SEQUENCE [LARGE SCALE GENOMIC DNA]</scope>
    <source>
        <strain evidence="1">57</strain>
        <tissue evidence="1">Leaf</tissue>
    </source>
</reference>
<gene>
    <name evidence="1" type="ORF">Goklo_024431</name>
</gene>
<dbReference type="OrthoDB" id="1002340at2759"/>